<organism evidence="1 2">
    <name type="scientific">Chitinophaga rupis</name>
    <dbReference type="NCBI Taxonomy" id="573321"/>
    <lineage>
        <taxon>Bacteria</taxon>
        <taxon>Pseudomonadati</taxon>
        <taxon>Bacteroidota</taxon>
        <taxon>Chitinophagia</taxon>
        <taxon>Chitinophagales</taxon>
        <taxon>Chitinophagaceae</taxon>
        <taxon>Chitinophaga</taxon>
    </lineage>
</organism>
<dbReference type="EMBL" id="FOBB01000009">
    <property type="protein sequence ID" value="SEN23551.1"/>
    <property type="molecule type" value="Genomic_DNA"/>
</dbReference>
<name>A0A1H8EV99_9BACT</name>
<proteinExistence type="predicted"/>
<reference evidence="1 2" key="1">
    <citation type="submission" date="2016-10" db="EMBL/GenBank/DDBJ databases">
        <authorList>
            <person name="de Groot N.N."/>
        </authorList>
    </citation>
    <scope>NUCLEOTIDE SEQUENCE [LARGE SCALE GENOMIC DNA]</scope>
    <source>
        <strain evidence="1 2">DSM 21039</strain>
    </source>
</reference>
<sequence length="144" mass="16394">MYDISVTRAIIPFTDPQFLVYTGNFLLTTFIHWALNHRIAIPYSQFPIKEQQIAVVVLHSRSLEPQFAVSLLPEQILYLCFWLRSRSCDGSSRKTLPQIINDALSTLHASISCPLGRVIKYQRGTVTLVTGNYHGIINSFHQAF</sequence>
<keyword evidence="2" id="KW-1185">Reference proteome</keyword>
<gene>
    <name evidence="1" type="ORF">SAMN04488505_10945</name>
</gene>
<dbReference type="Proteomes" id="UP000198984">
    <property type="component" value="Unassembled WGS sequence"/>
</dbReference>
<protein>
    <submittedName>
        <fullName evidence="1">Uncharacterized protein</fullName>
    </submittedName>
</protein>
<evidence type="ECO:0000313" key="1">
    <source>
        <dbReference type="EMBL" id="SEN23551.1"/>
    </source>
</evidence>
<accession>A0A1H8EV99</accession>
<dbReference type="AlphaFoldDB" id="A0A1H8EV99"/>
<evidence type="ECO:0000313" key="2">
    <source>
        <dbReference type="Proteomes" id="UP000198984"/>
    </source>
</evidence>
<dbReference type="RefSeq" id="WP_143081138.1">
    <property type="nucleotide sequence ID" value="NZ_FOBB01000009.1"/>
</dbReference>